<sequence>MMALEIKKIVLSVVLMLALFPSLNFASSIPTNASSNTILIINSYASNTQWSDNLITPIYLEYTAQTEKHIHLYTEHMNMLTINDNEALQAYKQQFREKYAGLTPKMIIILGASAWMLLNEEIERYWKSIPIIICSKKDYFSPQKAYLEKTFVPQDERIPIDSYQSNLPLTIFHTPCYVKETLELMKTLKPDMEEVVFMSDRHYINAQYREEVNETMKSQYPDVHVRHLIAGDITNDDLIDSLRQLTAKSCVLYASWYSEVNQQGNLILSSDISKVLSNYSKVPIFTLNHYHVSLTNGLIGGVYHKDDILNEKLLGTIKQELDNPHKAGVRVVRMPHPGPIMNYPDLINLGLDIDRCPSDTYFYNEPPTLVEKLEKNWYYIVLICLLAFCLYVFWQKKIAKEREARLAAMDEYNNLFENMPIIYIKEELIYDKDGHITDFIYRKVNPSFEQYITPSHKIIGKKYSEIGKQHDGLMDLYNSLNDKKEISFQYYVEHNQTYLTVIISHSTKKGFVDVFCVNNTELAQTQQMLRSANHKLSAALDVANITPWKWDLEKKLILCDVNRPVEISKSNPTSEQLLSVPDSCYFSNICKQDIDRVKASYQKLIDGEVSKIKEEFRVISKKGNSLHYEWVEVQATVDERDSTGKAKTLVGSSLMITKRKAMEDDLIKAKEKAEESNRLKSAFLANMSHEIRTPLNAIVGFSGILATAEDNEEEEKQEYVQIIENNNNLLLQLINDILDLSKIEAGVIEFMYSNVDVNELFLNMEESAKMRNKTEDVLISYKCTMPECYISTDKNRLTQVVTNLLNNAMKFTKQGSIEFGYTLQNDNTLYFYVSDTGCGISEDQISSVFERFVKLNTFAQGTGLGLSICQTIIEGMGGKIGVNSKAGEGSTFWFTLPYLQVNKTNIGENGEHAIIRSIDSKEKLTILIAEDNESNYKLFESVLKKEYNLIHAWDGEEAVELFKEHNPHLVLMDISMPKMNGYEATRKIREISTDIPVMAVTAFAYAEDEQHILDSGFNAYTSKPIQPGILQKQIVGLLKKHFMFLY</sequence>
<dbReference type="CDD" id="cd00082">
    <property type="entry name" value="HisKA"/>
    <property type="match status" value="1"/>
</dbReference>
<dbReference type="CDD" id="cd16922">
    <property type="entry name" value="HATPase_EvgS-ArcB-TorS-like"/>
    <property type="match status" value="1"/>
</dbReference>
<evidence type="ECO:0000256" key="6">
    <source>
        <dbReference type="ARBA" id="ARBA00022679"/>
    </source>
</evidence>
<keyword evidence="13" id="KW-0732">Signal</keyword>
<keyword evidence="5 12" id="KW-0597">Phosphoprotein</keyword>
<keyword evidence="17" id="KW-1185">Reference proteome</keyword>
<comment type="subcellular location">
    <subcellularLocation>
        <location evidence="2">Cell membrane</location>
    </subcellularLocation>
</comment>
<keyword evidence="4" id="KW-1003">Cell membrane</keyword>
<dbReference type="SMART" id="SM00387">
    <property type="entry name" value="HATPase_c"/>
    <property type="match status" value="1"/>
</dbReference>
<comment type="catalytic activity">
    <reaction evidence="1">
        <text>ATP + protein L-histidine = ADP + protein N-phospho-L-histidine.</text>
        <dbReference type="EC" id="2.7.13.3"/>
    </reaction>
</comment>
<dbReference type="RefSeq" id="WP_262433924.1">
    <property type="nucleotide sequence ID" value="NZ_JACRTF010000001.1"/>
</dbReference>
<dbReference type="Pfam" id="PF00072">
    <property type="entry name" value="Response_reg"/>
    <property type="match status" value="1"/>
</dbReference>
<reference evidence="16" key="1">
    <citation type="submission" date="2020-08" db="EMBL/GenBank/DDBJ databases">
        <title>Genome public.</title>
        <authorList>
            <person name="Liu C."/>
            <person name="Sun Q."/>
        </authorList>
    </citation>
    <scope>NUCLEOTIDE SEQUENCE</scope>
    <source>
        <strain evidence="16">N12</strain>
    </source>
</reference>
<dbReference type="AlphaFoldDB" id="A0A926IJE8"/>
<dbReference type="InterPro" id="IPR003594">
    <property type="entry name" value="HATPase_dom"/>
</dbReference>
<keyword evidence="11" id="KW-0472">Membrane</keyword>
<gene>
    <name evidence="16" type="ORF">H8744_05705</name>
</gene>
<dbReference type="SUPFAM" id="SSF55874">
    <property type="entry name" value="ATPase domain of HSP90 chaperone/DNA topoisomerase II/histidine kinase"/>
    <property type="match status" value="1"/>
</dbReference>
<protein>
    <recommendedName>
        <fullName evidence="3">histidine kinase</fullName>
        <ecNumber evidence="3">2.7.13.3</ecNumber>
    </recommendedName>
</protein>
<dbReference type="InterPro" id="IPR036890">
    <property type="entry name" value="HATPase_C_sf"/>
</dbReference>
<evidence type="ECO:0000259" key="14">
    <source>
        <dbReference type="PROSITE" id="PS50109"/>
    </source>
</evidence>
<evidence type="ECO:0000313" key="17">
    <source>
        <dbReference type="Proteomes" id="UP000651085"/>
    </source>
</evidence>
<evidence type="ECO:0000256" key="10">
    <source>
        <dbReference type="ARBA" id="ARBA00023012"/>
    </source>
</evidence>
<keyword evidence="9" id="KW-0067">ATP-binding</keyword>
<dbReference type="Gene3D" id="3.30.565.10">
    <property type="entry name" value="Histidine kinase-like ATPase, C-terminal domain"/>
    <property type="match status" value="1"/>
</dbReference>
<dbReference type="Pfam" id="PF02518">
    <property type="entry name" value="HATPase_c"/>
    <property type="match status" value="1"/>
</dbReference>
<evidence type="ECO:0000259" key="15">
    <source>
        <dbReference type="PROSITE" id="PS50110"/>
    </source>
</evidence>
<keyword evidence="6" id="KW-0808">Transferase</keyword>
<evidence type="ECO:0000313" key="16">
    <source>
        <dbReference type="EMBL" id="MBC8592752.1"/>
    </source>
</evidence>
<dbReference type="InterPro" id="IPR003661">
    <property type="entry name" value="HisK_dim/P_dom"/>
</dbReference>
<dbReference type="GO" id="GO:0005524">
    <property type="term" value="F:ATP binding"/>
    <property type="evidence" value="ECO:0007669"/>
    <property type="project" value="UniProtKB-KW"/>
</dbReference>
<dbReference type="Gene3D" id="3.30.450.20">
    <property type="entry name" value="PAS domain"/>
    <property type="match status" value="1"/>
</dbReference>
<dbReference type="InterPro" id="IPR004358">
    <property type="entry name" value="Sig_transdc_His_kin-like_C"/>
</dbReference>
<evidence type="ECO:0000256" key="5">
    <source>
        <dbReference type="ARBA" id="ARBA00022553"/>
    </source>
</evidence>
<dbReference type="GO" id="GO:0005886">
    <property type="term" value="C:plasma membrane"/>
    <property type="evidence" value="ECO:0007669"/>
    <property type="project" value="UniProtKB-SubCell"/>
</dbReference>
<dbReference type="Gene3D" id="1.10.287.130">
    <property type="match status" value="1"/>
</dbReference>
<dbReference type="GO" id="GO:0000155">
    <property type="term" value="F:phosphorelay sensor kinase activity"/>
    <property type="evidence" value="ECO:0007669"/>
    <property type="project" value="InterPro"/>
</dbReference>
<feature type="domain" description="Histidine kinase" evidence="14">
    <location>
        <begin position="686"/>
        <end position="900"/>
    </location>
</feature>
<feature type="modified residue" description="4-aspartylphosphate" evidence="12">
    <location>
        <position position="973"/>
    </location>
</feature>
<dbReference type="InterPro" id="IPR011006">
    <property type="entry name" value="CheY-like_superfamily"/>
</dbReference>
<dbReference type="PANTHER" id="PTHR43047">
    <property type="entry name" value="TWO-COMPONENT HISTIDINE PROTEIN KINASE"/>
    <property type="match status" value="1"/>
</dbReference>
<dbReference type="SUPFAM" id="SSF52172">
    <property type="entry name" value="CheY-like"/>
    <property type="match status" value="1"/>
</dbReference>
<organism evidence="16 17">
    <name type="scientific">Jilunia laotingensis</name>
    <dbReference type="NCBI Taxonomy" id="2763675"/>
    <lineage>
        <taxon>Bacteria</taxon>
        <taxon>Pseudomonadati</taxon>
        <taxon>Bacteroidota</taxon>
        <taxon>Bacteroidia</taxon>
        <taxon>Bacteroidales</taxon>
        <taxon>Bacteroidaceae</taxon>
        <taxon>Jilunia</taxon>
    </lineage>
</organism>
<dbReference type="InterPro" id="IPR005467">
    <property type="entry name" value="His_kinase_dom"/>
</dbReference>
<evidence type="ECO:0000256" key="13">
    <source>
        <dbReference type="SAM" id="SignalP"/>
    </source>
</evidence>
<feature type="domain" description="Response regulatory" evidence="15">
    <location>
        <begin position="925"/>
        <end position="1038"/>
    </location>
</feature>
<dbReference type="InterPro" id="IPR001789">
    <property type="entry name" value="Sig_transdc_resp-reg_receiver"/>
</dbReference>
<dbReference type="SUPFAM" id="SSF47384">
    <property type="entry name" value="Homodimeric domain of signal transducing histidine kinase"/>
    <property type="match status" value="1"/>
</dbReference>
<evidence type="ECO:0000256" key="4">
    <source>
        <dbReference type="ARBA" id="ARBA00022475"/>
    </source>
</evidence>
<dbReference type="FunFam" id="3.30.565.10:FF:000023">
    <property type="entry name" value="PAS domain-containing sensor histidine kinase"/>
    <property type="match status" value="1"/>
</dbReference>
<keyword evidence="10" id="KW-0902">Two-component regulatory system</keyword>
<comment type="caution">
    <text evidence="16">The sequence shown here is derived from an EMBL/GenBank/DDBJ whole genome shotgun (WGS) entry which is preliminary data.</text>
</comment>
<dbReference type="Pfam" id="PF00512">
    <property type="entry name" value="HisKA"/>
    <property type="match status" value="1"/>
</dbReference>
<dbReference type="PRINTS" id="PR00344">
    <property type="entry name" value="BCTRLSENSOR"/>
</dbReference>
<dbReference type="PROSITE" id="PS50110">
    <property type="entry name" value="RESPONSE_REGULATORY"/>
    <property type="match status" value="1"/>
</dbReference>
<name>A0A926IJE8_9BACT</name>
<dbReference type="SMART" id="SM00448">
    <property type="entry name" value="REC"/>
    <property type="match status" value="1"/>
</dbReference>
<evidence type="ECO:0000256" key="1">
    <source>
        <dbReference type="ARBA" id="ARBA00000085"/>
    </source>
</evidence>
<feature type="signal peptide" evidence="13">
    <location>
        <begin position="1"/>
        <end position="26"/>
    </location>
</feature>
<dbReference type="PROSITE" id="PS50109">
    <property type="entry name" value="HIS_KIN"/>
    <property type="match status" value="1"/>
</dbReference>
<proteinExistence type="predicted"/>
<dbReference type="FunFam" id="1.10.287.130:FF:000038">
    <property type="entry name" value="Sensory transduction histidine kinase"/>
    <property type="match status" value="1"/>
</dbReference>
<evidence type="ECO:0000256" key="3">
    <source>
        <dbReference type="ARBA" id="ARBA00012438"/>
    </source>
</evidence>
<evidence type="ECO:0000256" key="11">
    <source>
        <dbReference type="ARBA" id="ARBA00023136"/>
    </source>
</evidence>
<keyword evidence="7" id="KW-0547">Nucleotide-binding</keyword>
<evidence type="ECO:0000256" key="8">
    <source>
        <dbReference type="ARBA" id="ARBA00022777"/>
    </source>
</evidence>
<keyword evidence="8" id="KW-0418">Kinase</keyword>
<dbReference type="EMBL" id="JACRTF010000001">
    <property type="protein sequence ID" value="MBC8592752.1"/>
    <property type="molecule type" value="Genomic_DNA"/>
</dbReference>
<evidence type="ECO:0000256" key="12">
    <source>
        <dbReference type="PROSITE-ProRule" id="PRU00169"/>
    </source>
</evidence>
<dbReference type="Gene3D" id="3.40.50.2300">
    <property type="match status" value="1"/>
</dbReference>
<feature type="chain" id="PRO_5037687514" description="histidine kinase" evidence="13">
    <location>
        <begin position="27"/>
        <end position="1046"/>
    </location>
</feature>
<dbReference type="EC" id="2.7.13.3" evidence="3"/>
<evidence type="ECO:0000256" key="2">
    <source>
        <dbReference type="ARBA" id="ARBA00004236"/>
    </source>
</evidence>
<accession>A0A926IJE8</accession>
<dbReference type="Proteomes" id="UP000651085">
    <property type="component" value="Unassembled WGS sequence"/>
</dbReference>
<evidence type="ECO:0000256" key="7">
    <source>
        <dbReference type="ARBA" id="ARBA00022741"/>
    </source>
</evidence>
<dbReference type="SMART" id="SM00388">
    <property type="entry name" value="HisKA"/>
    <property type="match status" value="1"/>
</dbReference>
<evidence type="ECO:0000256" key="9">
    <source>
        <dbReference type="ARBA" id="ARBA00022840"/>
    </source>
</evidence>
<dbReference type="InterPro" id="IPR036097">
    <property type="entry name" value="HisK_dim/P_sf"/>
</dbReference>